<dbReference type="OMA" id="GRVCQWV"/>
<dbReference type="EMBL" id="FP929130">
    <property type="protein sequence ID" value="CBX96767.1"/>
    <property type="molecule type" value="Genomic_DNA"/>
</dbReference>
<accession>E4ZZH2</accession>
<dbReference type="RefSeq" id="XP_003840246.1">
    <property type="nucleotide sequence ID" value="XM_003840198.1"/>
</dbReference>
<reference evidence="3" key="1">
    <citation type="journal article" date="2011" name="Nat. Commun.">
        <title>Effector diversification within compartments of the Leptosphaeria maculans genome affected by Repeat-Induced Point mutations.</title>
        <authorList>
            <person name="Rouxel T."/>
            <person name="Grandaubert J."/>
            <person name="Hane J.K."/>
            <person name="Hoede C."/>
            <person name="van de Wouw A.P."/>
            <person name="Couloux A."/>
            <person name="Dominguez V."/>
            <person name="Anthouard V."/>
            <person name="Bally P."/>
            <person name="Bourras S."/>
            <person name="Cozijnsen A.J."/>
            <person name="Ciuffetti L.M."/>
            <person name="Degrave A."/>
            <person name="Dilmaghani A."/>
            <person name="Duret L."/>
            <person name="Fudal I."/>
            <person name="Goodwin S.B."/>
            <person name="Gout L."/>
            <person name="Glaser N."/>
            <person name="Linglin J."/>
            <person name="Kema G.H.J."/>
            <person name="Lapalu N."/>
            <person name="Lawrence C.B."/>
            <person name="May K."/>
            <person name="Meyer M."/>
            <person name="Ollivier B."/>
            <person name="Poulain J."/>
            <person name="Schoch C.L."/>
            <person name="Simon A."/>
            <person name="Spatafora J.W."/>
            <person name="Stachowiak A."/>
            <person name="Turgeon B.G."/>
            <person name="Tyler B.M."/>
            <person name="Vincent D."/>
            <person name="Weissenbach J."/>
            <person name="Amselem J."/>
            <person name="Quesneville H."/>
            <person name="Oliver R.P."/>
            <person name="Wincker P."/>
            <person name="Balesdent M.-H."/>
            <person name="Howlett B.J."/>
        </authorList>
    </citation>
    <scope>NUCLEOTIDE SEQUENCE [LARGE SCALE GENOMIC DNA]</scope>
    <source>
        <strain evidence="3">JN3 / isolate v23.1.3 / race Av1-4-5-6-7-8</strain>
    </source>
</reference>
<evidence type="ECO:0000256" key="1">
    <source>
        <dbReference type="SAM" id="MobiDB-lite"/>
    </source>
</evidence>
<organism evidence="3">
    <name type="scientific">Leptosphaeria maculans (strain JN3 / isolate v23.1.3 / race Av1-4-5-6-7-8)</name>
    <name type="common">Blackleg fungus</name>
    <name type="synonym">Phoma lingam</name>
    <dbReference type="NCBI Taxonomy" id="985895"/>
    <lineage>
        <taxon>Eukaryota</taxon>
        <taxon>Fungi</taxon>
        <taxon>Dikarya</taxon>
        <taxon>Ascomycota</taxon>
        <taxon>Pezizomycotina</taxon>
        <taxon>Dothideomycetes</taxon>
        <taxon>Pleosporomycetidae</taxon>
        <taxon>Pleosporales</taxon>
        <taxon>Pleosporineae</taxon>
        <taxon>Leptosphaeriaceae</taxon>
        <taxon>Plenodomus</taxon>
        <taxon>Plenodomus lingam/Leptosphaeria maculans species complex</taxon>
    </lineage>
</organism>
<dbReference type="VEuPathDB" id="FungiDB:LEMA_P098980.1"/>
<sequence>MPPKLRTSTVEFRSLLLPPVRVSLCTFQSVFRPPSAPSATRRVTPTPSLLSPCRALHLYKTARSKTLLGQHKLLTFSPYEVAGLSRSTHKVNLVKSDQNQTVVAADLSLQELYDEHVQPGKMLYLAHNIGKAVGDNLERLRTEDKAQEYRNYAVMEPYSCIKQGSKEITLRPTRGKQLGELKCVMVRLSSPSAYFKICMDRAYQFIEAGSPVEFRIRLRGSTNKMEKQKAGPIENWRWMHDHWPHLRPDFILKSMPKGAMFLIDPVTDGYIVQFVISLAANVMPTVDLNERLWKVKKGVQKSTSLGRQSQLPKFMRQQLADEGLTDYSPDSGLPKAQAMAGYTRDRKGVAAWFSEGEESSLAKEALEGYKNLDPADIREIRRAHEQWEKNRKESDGMLPPLEPTKRYYTKAPKGRGEESATQTEDDDQGFGKGKRKHKRPHWESRGRSK</sequence>
<protein>
    <submittedName>
        <fullName evidence="2">Uncharacterized protein</fullName>
    </submittedName>
</protein>
<feature type="compositionally biased region" description="Basic and acidic residues" evidence="1">
    <location>
        <begin position="386"/>
        <end position="395"/>
    </location>
</feature>
<evidence type="ECO:0000313" key="2">
    <source>
        <dbReference type="EMBL" id="CBX96767.1"/>
    </source>
</evidence>
<dbReference type="Proteomes" id="UP000002668">
    <property type="component" value="Genome"/>
</dbReference>
<name>E4ZZH2_LEPMJ</name>
<dbReference type="eggNOG" id="ENOG502RH0F">
    <property type="taxonomic scope" value="Eukaryota"/>
</dbReference>
<dbReference type="OrthoDB" id="3792666at2759"/>
<keyword evidence="3" id="KW-1185">Reference proteome</keyword>
<evidence type="ECO:0000313" key="3">
    <source>
        <dbReference type="Proteomes" id="UP000002668"/>
    </source>
</evidence>
<dbReference type="InParanoid" id="E4ZZH2"/>
<dbReference type="HOGENOM" id="CLU_706298_0_0_1"/>
<feature type="region of interest" description="Disordered" evidence="1">
    <location>
        <begin position="386"/>
        <end position="449"/>
    </location>
</feature>
<dbReference type="GeneID" id="13283441"/>
<gene>
    <name evidence="2" type="ORF">LEMA_P098980.1</name>
</gene>
<proteinExistence type="predicted"/>
<dbReference type="AlphaFoldDB" id="E4ZZH2"/>